<feature type="compositionally biased region" description="Pro residues" evidence="1">
    <location>
        <begin position="573"/>
        <end position="583"/>
    </location>
</feature>
<dbReference type="Gene3D" id="3.30.70.1790">
    <property type="entry name" value="RepB DNA-primase, N-terminal domain"/>
    <property type="match status" value="1"/>
</dbReference>
<reference evidence="3 4" key="1">
    <citation type="submission" date="2020-04" db="EMBL/GenBank/DDBJ databases">
        <title>Description of novel Gluconacetobacter.</title>
        <authorList>
            <person name="Sombolestani A."/>
        </authorList>
    </citation>
    <scope>NUCLEOTIDE SEQUENCE [LARGE SCALE GENOMIC DNA]</scope>
    <source>
        <strain evidence="3 4">LMG 7603</strain>
    </source>
</reference>
<feature type="compositionally biased region" description="Low complexity" evidence="1">
    <location>
        <begin position="551"/>
        <end position="563"/>
    </location>
</feature>
<gene>
    <name evidence="3" type="ORF">HLH33_00520</name>
</gene>
<feature type="region of interest" description="Disordered" evidence="1">
    <location>
        <begin position="505"/>
        <end position="614"/>
    </location>
</feature>
<accession>A0A7W4I3B1</accession>
<feature type="compositionally biased region" description="Basic and acidic residues" evidence="1">
    <location>
        <begin position="586"/>
        <end position="601"/>
    </location>
</feature>
<name>A0A7W4I3B1_GLUDI</name>
<evidence type="ECO:0000313" key="3">
    <source>
        <dbReference type="EMBL" id="MBB2154804.1"/>
    </source>
</evidence>
<dbReference type="Proteomes" id="UP000550787">
    <property type="component" value="Unassembled WGS sequence"/>
</dbReference>
<sequence length="614" mass="66474">MADLTKEQKEILRHHLDTSAVAERLGWLGEIPDSCTDKNGRPRSPLANHVDFVIHANREQGRDISFSDAIAWLHREFPDADRDREKIIDVKPLEPRDDHNTKAEYATNDAVGKTLDALGCNTNRITLKTGKGWTDENDKKTMSGFLPGRDKSGENERFYDADGIKNMVRFLRSRNEPENYRQDILITPMSRSTYYILVDDARMMSGAEPSSGQALVDDWRRAGYTPCLAIQTSRDSHQLVFKVPRSAIAEIAPNAEVAKKAITTYAAALNTKYGDKGLNSVDGHTIRLPGYRNMKFKHGHDVEGKAWAKEWPFVKLTASSATFCKKSTEDAVACARDYVKRLGVEDLLAGDGSGRGAAHDDAIAKAIRAGHSAARNGIIADYAAPKTAATAQPPELTSEQIQQARVMADQASMSGMRLPADIADILARAAEQEKSAVERRIPETLRSPAVVQATRSSVAVPVAPVAPVAPAVAVGSPAPAPASAQRIVSPPATYIMRQVVKPAQATAQTIKPAPPQSRTPAPASRWPSGRPKVIVPAPRPGVQVTPKHHAAPGATSAAPTPHAHNARDANVVQPPPPPPPPAPRSDFARIMEQAREAEARRGQMQQGRGPVMGM</sequence>
<feature type="domain" description="RepB-like DNA primase" evidence="2">
    <location>
        <begin position="179"/>
        <end position="327"/>
    </location>
</feature>
<evidence type="ECO:0000259" key="2">
    <source>
        <dbReference type="Pfam" id="PF16793"/>
    </source>
</evidence>
<evidence type="ECO:0000313" key="4">
    <source>
        <dbReference type="Proteomes" id="UP000550787"/>
    </source>
</evidence>
<comment type="caution">
    <text evidence="3">The sequence shown here is derived from an EMBL/GenBank/DDBJ whole genome shotgun (WGS) entry which is preliminary data.</text>
</comment>
<dbReference type="AlphaFoldDB" id="A0A7W4I3B1"/>
<organism evidence="3 4">
    <name type="scientific">Gluconacetobacter diazotrophicus</name>
    <name type="common">Acetobacter diazotrophicus</name>
    <dbReference type="NCBI Taxonomy" id="33996"/>
    <lineage>
        <taxon>Bacteria</taxon>
        <taxon>Pseudomonadati</taxon>
        <taxon>Pseudomonadota</taxon>
        <taxon>Alphaproteobacteria</taxon>
        <taxon>Acetobacterales</taxon>
        <taxon>Acetobacteraceae</taxon>
        <taxon>Gluconacetobacter</taxon>
    </lineage>
</organism>
<evidence type="ECO:0000256" key="1">
    <source>
        <dbReference type="SAM" id="MobiDB-lite"/>
    </source>
</evidence>
<protein>
    <recommendedName>
        <fullName evidence="2">RepB-like DNA primase domain-containing protein</fullName>
    </recommendedName>
</protein>
<proteinExistence type="predicted"/>
<dbReference type="InterPro" id="IPR039459">
    <property type="entry name" value="RepB-like_DNA_primase_dom"/>
</dbReference>
<dbReference type="Pfam" id="PF16793">
    <property type="entry name" value="RepB_primase"/>
    <property type="match status" value="1"/>
</dbReference>
<dbReference type="RefSeq" id="WP_183115229.1">
    <property type="nucleotide sequence ID" value="NZ_JABEQG010000001.1"/>
</dbReference>
<dbReference type="EMBL" id="JABEQG010000001">
    <property type="protein sequence ID" value="MBB2154804.1"/>
    <property type="molecule type" value="Genomic_DNA"/>
</dbReference>